<keyword evidence="6" id="KW-0812">Transmembrane</keyword>
<dbReference type="GO" id="GO:0005737">
    <property type="term" value="C:cytoplasm"/>
    <property type="evidence" value="ECO:0007669"/>
    <property type="project" value="UniProtKB-SubCell"/>
</dbReference>
<keyword evidence="6" id="KW-0472">Membrane</keyword>
<evidence type="ECO:0000313" key="7">
    <source>
        <dbReference type="EMBL" id="GMG32407.1"/>
    </source>
</evidence>
<feature type="region of interest" description="Disordered" evidence="5">
    <location>
        <begin position="1"/>
        <end position="35"/>
    </location>
</feature>
<evidence type="ECO:0000256" key="5">
    <source>
        <dbReference type="SAM" id="MobiDB-lite"/>
    </source>
</evidence>
<comment type="subcellular location">
    <subcellularLocation>
        <location evidence="2">Cytoplasm</location>
    </subcellularLocation>
    <subcellularLocation>
        <location evidence="1">Nucleus</location>
    </subcellularLocation>
</comment>
<feature type="compositionally biased region" description="Low complexity" evidence="5">
    <location>
        <begin position="220"/>
        <end position="238"/>
    </location>
</feature>
<evidence type="ECO:0000256" key="6">
    <source>
        <dbReference type="SAM" id="Phobius"/>
    </source>
</evidence>
<feature type="transmembrane region" description="Helical" evidence="6">
    <location>
        <begin position="290"/>
        <end position="316"/>
    </location>
</feature>
<protein>
    <submittedName>
        <fullName evidence="7">Unnamed protein product</fullName>
    </submittedName>
</protein>
<feature type="compositionally biased region" description="Polar residues" evidence="5">
    <location>
        <begin position="63"/>
        <end position="82"/>
    </location>
</feature>
<dbReference type="InterPro" id="IPR044159">
    <property type="entry name" value="IQM"/>
</dbReference>
<feature type="compositionally biased region" description="Basic and acidic residues" evidence="5">
    <location>
        <begin position="346"/>
        <end position="394"/>
    </location>
</feature>
<evidence type="ECO:0000313" key="8">
    <source>
        <dbReference type="Proteomes" id="UP001165205"/>
    </source>
</evidence>
<keyword evidence="4" id="KW-0539">Nucleus</keyword>
<reference evidence="7" key="1">
    <citation type="submission" date="2023-04" db="EMBL/GenBank/DDBJ databases">
        <title>Aspergillus oryzae NBRC 4228.</title>
        <authorList>
            <person name="Ichikawa N."/>
            <person name="Sato H."/>
            <person name="Tonouchi N."/>
        </authorList>
    </citation>
    <scope>NUCLEOTIDE SEQUENCE</scope>
    <source>
        <strain evidence="7">NBRC 4228</strain>
    </source>
</reference>
<organism evidence="7 8">
    <name type="scientific">Aspergillus oryzae</name>
    <name type="common">Yellow koji mold</name>
    <dbReference type="NCBI Taxonomy" id="5062"/>
    <lineage>
        <taxon>Eukaryota</taxon>
        <taxon>Fungi</taxon>
        <taxon>Dikarya</taxon>
        <taxon>Ascomycota</taxon>
        <taxon>Pezizomycotina</taxon>
        <taxon>Eurotiomycetes</taxon>
        <taxon>Eurotiomycetidae</taxon>
        <taxon>Eurotiales</taxon>
        <taxon>Aspergillaceae</taxon>
        <taxon>Aspergillus</taxon>
        <taxon>Aspergillus subgen. Circumdati</taxon>
    </lineage>
</organism>
<feature type="region of interest" description="Disordered" evidence="5">
    <location>
        <begin position="344"/>
        <end position="394"/>
    </location>
</feature>
<dbReference type="PANTHER" id="PTHR31250">
    <property type="entry name" value="IQ DOMAIN-CONTAINING PROTEIN IQM3"/>
    <property type="match status" value="1"/>
</dbReference>
<dbReference type="PANTHER" id="PTHR31250:SF27">
    <property type="entry name" value="IQ DOMAIN-CONTAINING PROTEIN IQM5"/>
    <property type="match status" value="1"/>
</dbReference>
<feature type="region of interest" description="Disordered" evidence="5">
    <location>
        <begin position="209"/>
        <end position="242"/>
    </location>
</feature>
<evidence type="ECO:0000256" key="2">
    <source>
        <dbReference type="ARBA" id="ARBA00004496"/>
    </source>
</evidence>
<evidence type="ECO:0000256" key="4">
    <source>
        <dbReference type="ARBA" id="ARBA00023242"/>
    </source>
</evidence>
<keyword evidence="6" id="KW-1133">Transmembrane helix</keyword>
<dbReference type="GO" id="GO:0005634">
    <property type="term" value="C:nucleus"/>
    <property type="evidence" value="ECO:0007669"/>
    <property type="project" value="UniProtKB-SubCell"/>
</dbReference>
<evidence type="ECO:0000256" key="1">
    <source>
        <dbReference type="ARBA" id="ARBA00004123"/>
    </source>
</evidence>
<dbReference type="EMBL" id="BSYA01000100">
    <property type="protein sequence ID" value="GMG32407.1"/>
    <property type="molecule type" value="Genomic_DNA"/>
</dbReference>
<feature type="region of interest" description="Disordered" evidence="5">
    <location>
        <begin position="48"/>
        <end position="89"/>
    </location>
</feature>
<accession>A0AAN4YMT6</accession>
<evidence type="ECO:0000256" key="3">
    <source>
        <dbReference type="ARBA" id="ARBA00022490"/>
    </source>
</evidence>
<feature type="compositionally biased region" description="Basic and acidic residues" evidence="5">
    <location>
        <begin position="22"/>
        <end position="35"/>
    </location>
</feature>
<dbReference type="AlphaFoldDB" id="A0AAN4YMT6"/>
<proteinExistence type="predicted"/>
<feature type="compositionally biased region" description="Basic and acidic residues" evidence="5">
    <location>
        <begin position="1"/>
        <end position="15"/>
    </location>
</feature>
<dbReference type="Proteomes" id="UP001165205">
    <property type="component" value="Unassembled WGS sequence"/>
</dbReference>
<comment type="caution">
    <text evidence="7">The sequence shown here is derived from an EMBL/GenBank/DDBJ whole genome shotgun (WGS) entry which is preliminary data.</text>
</comment>
<sequence>MTKDTHSPRLVESTKFDSATDPMERPPRNDVTDKEQWAARVIQRAVSVAKRAGGDDDLDQEPASPTRNATRQSSGNLASQPAQLDLPPGTTAKMMDLQYFLELVDLKHRHGSNLRVYHSYWKNSTTAQNFFFWLDYGEGKDLDLPQCPRDKLERQQVRYLSREERMNYLVRVDEAGLFRWAKNNERVWTDNRRFKDSLKGVVHIDEDAPQFQGNTEAGDPDSFLTSSSSSVSSLSSSDYDSDSDMCVREAKETYVNEDYKAVKKLKKVVHVSPSTVLSSIRGKSLKKEDMWIFVSFSINCIYYILTLACSGCRYLLSLGYTRTKHKVRALHEKVDDVKQKLLQGHHNGEKDQDPARRQNDDHFKPRPLVGDKRNKIEKGHLELPLRTKPANEVE</sequence>
<name>A0AAN4YMT6_ASPOZ</name>
<gene>
    <name evidence="7" type="ORF">Aory04_000814200</name>
</gene>
<keyword evidence="3" id="KW-0963">Cytoplasm</keyword>